<dbReference type="SUPFAM" id="SSF141000">
    <property type="entry name" value="Glu-tRNAGln amidotransferase C subunit"/>
    <property type="match status" value="1"/>
</dbReference>
<keyword evidence="1" id="KW-0648">Protein biosynthesis</keyword>
<dbReference type="EC" id="6.3.5.-" evidence="1"/>
<comment type="catalytic activity">
    <reaction evidence="1">
        <text>L-aspartyl-tRNA(Asn) + L-glutamine + ATP + H2O = L-asparaginyl-tRNA(Asn) + L-glutamate + ADP + phosphate + 2 H(+)</text>
        <dbReference type="Rhea" id="RHEA:14513"/>
        <dbReference type="Rhea" id="RHEA-COMP:9674"/>
        <dbReference type="Rhea" id="RHEA-COMP:9677"/>
        <dbReference type="ChEBI" id="CHEBI:15377"/>
        <dbReference type="ChEBI" id="CHEBI:15378"/>
        <dbReference type="ChEBI" id="CHEBI:29985"/>
        <dbReference type="ChEBI" id="CHEBI:30616"/>
        <dbReference type="ChEBI" id="CHEBI:43474"/>
        <dbReference type="ChEBI" id="CHEBI:58359"/>
        <dbReference type="ChEBI" id="CHEBI:78515"/>
        <dbReference type="ChEBI" id="CHEBI:78516"/>
        <dbReference type="ChEBI" id="CHEBI:456216"/>
    </reaction>
</comment>
<keyword evidence="1" id="KW-0067">ATP-binding</keyword>
<dbReference type="Pfam" id="PF02686">
    <property type="entry name" value="GatC"/>
    <property type="match status" value="1"/>
</dbReference>
<evidence type="ECO:0000313" key="3">
    <source>
        <dbReference type="Proteomes" id="UP000229615"/>
    </source>
</evidence>
<dbReference type="GO" id="GO:0006412">
    <property type="term" value="P:translation"/>
    <property type="evidence" value="ECO:0007669"/>
    <property type="project" value="UniProtKB-UniRule"/>
</dbReference>
<dbReference type="InterPro" id="IPR036113">
    <property type="entry name" value="Asp/Glu-ADT_sf_sub_c"/>
</dbReference>
<dbReference type="GO" id="GO:0006450">
    <property type="term" value="P:regulation of translational fidelity"/>
    <property type="evidence" value="ECO:0007669"/>
    <property type="project" value="InterPro"/>
</dbReference>
<dbReference type="GO" id="GO:0050566">
    <property type="term" value="F:asparaginyl-tRNA synthase (glutamine-hydrolyzing) activity"/>
    <property type="evidence" value="ECO:0007669"/>
    <property type="project" value="RHEA"/>
</dbReference>
<dbReference type="GO" id="GO:0070681">
    <property type="term" value="P:glutaminyl-tRNAGln biosynthesis via transamidation"/>
    <property type="evidence" value="ECO:0007669"/>
    <property type="project" value="TreeGrafter"/>
</dbReference>
<name>A0A2H0UQR6_9BACT</name>
<comment type="subunit">
    <text evidence="1">Heterotrimer of A, B and C subunits.</text>
</comment>
<evidence type="ECO:0000256" key="1">
    <source>
        <dbReference type="HAMAP-Rule" id="MF_00122"/>
    </source>
</evidence>
<comment type="similarity">
    <text evidence="1">Belongs to the GatC family.</text>
</comment>
<reference evidence="3" key="1">
    <citation type="submission" date="2017-09" db="EMBL/GenBank/DDBJ databases">
        <title>Depth-based differentiation of microbial function through sediment-hosted aquifers and enrichment of novel symbionts in the deep terrestrial subsurface.</title>
        <authorList>
            <person name="Probst A.J."/>
            <person name="Ladd B."/>
            <person name="Jarett J.K."/>
            <person name="Geller-Mcgrath D.E."/>
            <person name="Sieber C.M.K."/>
            <person name="Emerson J.B."/>
            <person name="Anantharaman K."/>
            <person name="Thomas B.C."/>
            <person name="Malmstrom R."/>
            <person name="Stieglmeier M."/>
            <person name="Klingl A."/>
            <person name="Woyke T."/>
            <person name="Ryan C.M."/>
            <person name="Banfield J.F."/>
        </authorList>
    </citation>
    <scope>NUCLEOTIDE SEQUENCE [LARGE SCALE GENOMIC DNA]</scope>
</reference>
<accession>A0A2H0UQR6</accession>
<dbReference type="GO" id="GO:0050567">
    <property type="term" value="F:glutaminyl-tRNA synthase (glutamine-hydrolyzing) activity"/>
    <property type="evidence" value="ECO:0007669"/>
    <property type="project" value="UniProtKB-UniRule"/>
</dbReference>
<dbReference type="HAMAP" id="MF_00122">
    <property type="entry name" value="GatC"/>
    <property type="match status" value="1"/>
</dbReference>
<comment type="caution">
    <text evidence="2">The sequence shown here is derived from an EMBL/GenBank/DDBJ whole genome shotgun (WGS) entry which is preliminary data.</text>
</comment>
<dbReference type="Gene3D" id="1.10.20.60">
    <property type="entry name" value="Glu-tRNAGln amidotransferase C subunit, N-terminal domain"/>
    <property type="match status" value="1"/>
</dbReference>
<dbReference type="Proteomes" id="UP000229615">
    <property type="component" value="Unassembled WGS sequence"/>
</dbReference>
<dbReference type="EMBL" id="PFBB01000007">
    <property type="protein sequence ID" value="PIR88744.1"/>
    <property type="molecule type" value="Genomic_DNA"/>
</dbReference>
<proteinExistence type="inferred from homology"/>
<organism evidence="2 3">
    <name type="scientific">Candidatus Harrisonbacteria bacterium CG10_big_fil_rev_8_21_14_0_10_44_23</name>
    <dbReference type="NCBI Taxonomy" id="1974585"/>
    <lineage>
        <taxon>Bacteria</taxon>
        <taxon>Candidatus Harrisoniibacteriota</taxon>
    </lineage>
</organism>
<comment type="catalytic activity">
    <reaction evidence="1">
        <text>L-glutamyl-tRNA(Gln) + L-glutamine + ATP + H2O = L-glutaminyl-tRNA(Gln) + L-glutamate + ADP + phosphate + H(+)</text>
        <dbReference type="Rhea" id="RHEA:17521"/>
        <dbReference type="Rhea" id="RHEA-COMP:9681"/>
        <dbReference type="Rhea" id="RHEA-COMP:9684"/>
        <dbReference type="ChEBI" id="CHEBI:15377"/>
        <dbReference type="ChEBI" id="CHEBI:15378"/>
        <dbReference type="ChEBI" id="CHEBI:29985"/>
        <dbReference type="ChEBI" id="CHEBI:30616"/>
        <dbReference type="ChEBI" id="CHEBI:43474"/>
        <dbReference type="ChEBI" id="CHEBI:58359"/>
        <dbReference type="ChEBI" id="CHEBI:78520"/>
        <dbReference type="ChEBI" id="CHEBI:78521"/>
        <dbReference type="ChEBI" id="CHEBI:456216"/>
    </reaction>
</comment>
<keyword evidence="1" id="KW-0547">Nucleotide-binding</keyword>
<evidence type="ECO:0000313" key="2">
    <source>
        <dbReference type="EMBL" id="PIR88744.1"/>
    </source>
</evidence>
<dbReference type="AlphaFoldDB" id="A0A2H0UQR6"/>
<sequence>MVIFNCGRGPRKGAGIANPAFDRMKPLSAHSIFIFMLSNKEVGHIAQLVRIKLTEKEGGEFKRELSSILDFVKKLNELDTENVEPLYQVTGIVNALRTDEYRKDFEMDENLNEKLIGQAPSRQDRFIKVKSVLRKS</sequence>
<comment type="function">
    <text evidence="1">Allows the formation of correctly charged Asn-tRNA(Asn) or Gln-tRNA(Gln) through the transamidation of misacylated Asp-tRNA(Asn) or Glu-tRNA(Gln) in organisms which lack either or both of asparaginyl-tRNA or glutaminyl-tRNA synthetases. The reaction takes place in the presence of glutamine and ATP through an activated phospho-Asp-tRNA(Asn) or phospho-Glu-tRNA(Gln).</text>
</comment>
<dbReference type="NCBIfam" id="TIGR00135">
    <property type="entry name" value="gatC"/>
    <property type="match status" value="1"/>
</dbReference>
<dbReference type="PANTHER" id="PTHR15004:SF0">
    <property type="entry name" value="GLUTAMYL-TRNA(GLN) AMIDOTRANSFERASE SUBUNIT C, MITOCHONDRIAL"/>
    <property type="match status" value="1"/>
</dbReference>
<keyword evidence="1" id="KW-0436">Ligase</keyword>
<gene>
    <name evidence="1" type="primary">gatC</name>
    <name evidence="2" type="ORF">COU09_00610</name>
</gene>
<protein>
    <recommendedName>
        <fullName evidence="1">Aspartyl/glutamyl-tRNA(Asn/Gln) amidotransferase subunit C</fullName>
        <shortName evidence="1">Asp/Glu-ADT subunit C</shortName>
        <ecNumber evidence="1">6.3.5.-</ecNumber>
    </recommendedName>
</protein>
<dbReference type="InterPro" id="IPR003837">
    <property type="entry name" value="GatC"/>
</dbReference>
<dbReference type="PANTHER" id="PTHR15004">
    <property type="entry name" value="GLUTAMYL-TRNA(GLN) AMIDOTRANSFERASE SUBUNIT C, MITOCHONDRIAL"/>
    <property type="match status" value="1"/>
</dbReference>
<dbReference type="GO" id="GO:0005524">
    <property type="term" value="F:ATP binding"/>
    <property type="evidence" value="ECO:0007669"/>
    <property type="project" value="UniProtKB-KW"/>
</dbReference>